<feature type="domain" description="Tyrosine specific protein phosphatases" evidence="9">
    <location>
        <begin position="684"/>
        <end position="758"/>
    </location>
</feature>
<keyword evidence="4" id="KW-0904">Protein phosphatase</keyword>
<evidence type="ECO:0000256" key="4">
    <source>
        <dbReference type="ARBA" id="ARBA00022912"/>
    </source>
</evidence>
<dbReference type="Gene3D" id="3.90.190.10">
    <property type="entry name" value="Protein tyrosine phosphatase superfamily"/>
    <property type="match status" value="1"/>
</dbReference>
<evidence type="ECO:0000256" key="5">
    <source>
        <dbReference type="ARBA" id="ARBA00051722"/>
    </source>
</evidence>
<dbReference type="InterPro" id="IPR002049">
    <property type="entry name" value="LE_dom"/>
</dbReference>
<dbReference type="PANTHER" id="PTHR19134:SF449">
    <property type="entry name" value="TYROSINE-PROTEIN PHOSPHATASE 1"/>
    <property type="match status" value="1"/>
</dbReference>
<evidence type="ECO:0000256" key="2">
    <source>
        <dbReference type="ARBA" id="ARBA00022536"/>
    </source>
</evidence>
<keyword evidence="3" id="KW-0378">Hydrolase</keyword>
<evidence type="ECO:0000256" key="7">
    <source>
        <dbReference type="SAM" id="SignalP"/>
    </source>
</evidence>
<dbReference type="InterPro" id="IPR016130">
    <property type="entry name" value="Tyr_Pase_AS"/>
</dbReference>
<protein>
    <recommendedName>
        <fullName evidence="1">protein-tyrosine-phosphatase</fullName>
        <ecNumber evidence="1">3.1.3.48</ecNumber>
    </recommendedName>
</protein>
<evidence type="ECO:0000313" key="10">
    <source>
        <dbReference type="Proteomes" id="UP000694844"/>
    </source>
</evidence>
<dbReference type="PROSITE" id="PS01248">
    <property type="entry name" value="EGF_LAM_1"/>
    <property type="match status" value="1"/>
</dbReference>
<keyword evidence="2" id="KW-0245">EGF-like domain</keyword>
<dbReference type="PROSITE" id="PS00383">
    <property type="entry name" value="TYR_PHOSPHATASE_1"/>
    <property type="match status" value="1"/>
</dbReference>
<dbReference type="PRINTS" id="PR00700">
    <property type="entry name" value="PRTYPHPHTASE"/>
</dbReference>
<dbReference type="PROSITE" id="PS50056">
    <property type="entry name" value="TYR_PHOSPHATASE_2"/>
    <property type="match status" value="1"/>
</dbReference>
<name>A0A8B8CPZ1_CRAVI</name>
<organism evidence="10 11">
    <name type="scientific">Crassostrea virginica</name>
    <name type="common">Eastern oyster</name>
    <dbReference type="NCBI Taxonomy" id="6565"/>
    <lineage>
        <taxon>Eukaryota</taxon>
        <taxon>Metazoa</taxon>
        <taxon>Spiralia</taxon>
        <taxon>Lophotrochozoa</taxon>
        <taxon>Mollusca</taxon>
        <taxon>Bivalvia</taxon>
        <taxon>Autobranchia</taxon>
        <taxon>Pteriomorphia</taxon>
        <taxon>Ostreida</taxon>
        <taxon>Ostreoidea</taxon>
        <taxon>Ostreidae</taxon>
        <taxon>Crassostrea</taxon>
    </lineage>
</organism>
<evidence type="ECO:0000313" key="11">
    <source>
        <dbReference type="RefSeq" id="XP_022317872.1"/>
    </source>
</evidence>
<dbReference type="OrthoDB" id="6144703at2759"/>
<feature type="signal peptide" evidence="7">
    <location>
        <begin position="1"/>
        <end position="22"/>
    </location>
</feature>
<evidence type="ECO:0000256" key="6">
    <source>
        <dbReference type="SAM" id="Phobius"/>
    </source>
</evidence>
<dbReference type="InterPro" id="IPR029021">
    <property type="entry name" value="Prot-tyrosine_phosphatase-like"/>
</dbReference>
<dbReference type="InterPro" id="IPR000742">
    <property type="entry name" value="EGF"/>
</dbReference>
<dbReference type="AlphaFoldDB" id="A0A8B8CPZ1"/>
<dbReference type="SUPFAM" id="SSF52799">
    <property type="entry name" value="(Phosphotyrosine protein) phosphatases II"/>
    <property type="match status" value="1"/>
</dbReference>
<dbReference type="InterPro" id="IPR050348">
    <property type="entry name" value="Protein-Tyr_Phosphatase"/>
</dbReference>
<comment type="catalytic activity">
    <reaction evidence="5">
        <text>O-phospho-L-tyrosyl-[protein] + H2O = L-tyrosyl-[protein] + phosphate</text>
        <dbReference type="Rhea" id="RHEA:10684"/>
        <dbReference type="Rhea" id="RHEA-COMP:10136"/>
        <dbReference type="Rhea" id="RHEA-COMP:20101"/>
        <dbReference type="ChEBI" id="CHEBI:15377"/>
        <dbReference type="ChEBI" id="CHEBI:43474"/>
        <dbReference type="ChEBI" id="CHEBI:46858"/>
        <dbReference type="ChEBI" id="CHEBI:61978"/>
        <dbReference type="EC" id="3.1.3.48"/>
    </reaction>
</comment>
<feature type="transmembrane region" description="Helical" evidence="6">
    <location>
        <begin position="425"/>
        <end position="449"/>
    </location>
</feature>
<accession>A0A8B8CPZ1</accession>
<gene>
    <name evidence="11" type="primary">LOC111121061</name>
</gene>
<keyword evidence="6" id="KW-0472">Membrane</keyword>
<dbReference type="InterPro" id="IPR000242">
    <property type="entry name" value="PTP_cat"/>
</dbReference>
<dbReference type="Pfam" id="PF00102">
    <property type="entry name" value="Y_phosphatase"/>
    <property type="match status" value="1"/>
</dbReference>
<dbReference type="GO" id="GO:0004725">
    <property type="term" value="F:protein tyrosine phosphatase activity"/>
    <property type="evidence" value="ECO:0007669"/>
    <property type="project" value="UniProtKB-EC"/>
</dbReference>
<dbReference type="InterPro" id="IPR006212">
    <property type="entry name" value="Furin_repeat"/>
</dbReference>
<evidence type="ECO:0000259" key="8">
    <source>
        <dbReference type="PROSITE" id="PS50055"/>
    </source>
</evidence>
<evidence type="ECO:0000256" key="3">
    <source>
        <dbReference type="ARBA" id="ARBA00022801"/>
    </source>
</evidence>
<keyword evidence="7" id="KW-0732">Signal</keyword>
<feature type="chain" id="PRO_5034674451" description="protein-tyrosine-phosphatase" evidence="7">
    <location>
        <begin position="23"/>
        <end position="783"/>
    </location>
</feature>
<evidence type="ECO:0000256" key="1">
    <source>
        <dbReference type="ARBA" id="ARBA00013064"/>
    </source>
</evidence>
<keyword evidence="6" id="KW-0812">Transmembrane</keyword>
<dbReference type="SMART" id="SM00194">
    <property type="entry name" value="PTPc"/>
    <property type="match status" value="1"/>
</dbReference>
<dbReference type="SMART" id="SM00261">
    <property type="entry name" value="FU"/>
    <property type="match status" value="3"/>
</dbReference>
<evidence type="ECO:0000259" key="9">
    <source>
        <dbReference type="PROSITE" id="PS50056"/>
    </source>
</evidence>
<dbReference type="PROSITE" id="PS50055">
    <property type="entry name" value="TYR_PHOSPHATASE_PTP"/>
    <property type="match status" value="1"/>
</dbReference>
<keyword evidence="6" id="KW-1133">Transmembrane helix</keyword>
<proteinExistence type="predicted"/>
<feature type="domain" description="Tyrosine-protein phosphatase" evidence="8">
    <location>
        <begin position="514"/>
        <end position="767"/>
    </location>
</feature>
<dbReference type="PANTHER" id="PTHR19134">
    <property type="entry name" value="RECEPTOR-TYPE TYROSINE-PROTEIN PHOSPHATASE"/>
    <property type="match status" value="1"/>
</dbReference>
<keyword evidence="10" id="KW-1185">Reference proteome</keyword>
<dbReference type="InterPro" id="IPR000387">
    <property type="entry name" value="Tyr_Pase_dom"/>
</dbReference>
<sequence length="783" mass="88353">MRVSRRNIIIFIVFLFSKDSFSMETSMETMKDVKNRTVLYGGSKPTDLYKATDGDIYTYVQTTEGMNVAFSVVFERRKNFSCFYMRARGGIYDIYISQNDTDIGDVCRSFSLMENDLSPHIVRFCCDKDMDGEMLTVMKIGNGSLRLFEINVEDCVEHMDSLKKCGGCNGSCSLCLQVDSECISCKDKPNGIGCCSRNCAPENCDTKGACAKCMPGYYGPYCRQCPSGQYGENCAHRCPKGCRFKCKPKDGSCSGCEKGFYKLPSCDLRCNSAFPYCQSCTNSSYCEQCNMGRYGATCSHKCSDQCEICVNLTSCMQCRSGYYGPLCSSECPVQCLSCKNDTFCDNCPPDRKGPTCSCSKHCMGDCSEDGTCPGNCTNGWFGSDCLQKCSDRCKHCIASADNCTECVYGIPPRCISSFFISEETMTMMMVGGGGILLMVLIFICIVVIIKRLCISPRIHSYGFIETQDVQMEPMEQSNPYSNPEQEDEYINTANRLSVDEFILGVQHKKLNYGFRREFKKISYTMNDSFDAAIDPKNKSRNRYKNIYPYDFSRVVLDTSDVAGSSDYINACFVHGFERQRFFIAAQGPFTEETVTDFWRMVWQMGSVKIVMLTNLTEAGKMKCVKYWPNTQTLLGPYQIRMERQNTSRRYILRHIKIKKGIEERQVTQYQYTDWYTTQVPSSVDSVLMFRNLIMSDVTENDGPIIVHCSAGTGRTGTFIALDYLLREGLETGTVDVVAFIRALRQQRAYAVQSTDEYIFLHDALVEGFSSAYENGTFEIEGSF</sequence>
<dbReference type="FunFam" id="3.90.190.10:FF:000102">
    <property type="entry name" value="Receptor-type tyrosine-protein phosphatase"/>
    <property type="match status" value="1"/>
</dbReference>
<dbReference type="Proteomes" id="UP000694844">
    <property type="component" value="Chromosome 2"/>
</dbReference>
<dbReference type="SMART" id="SM00181">
    <property type="entry name" value="EGF"/>
    <property type="match status" value="5"/>
</dbReference>
<dbReference type="SMART" id="SM00404">
    <property type="entry name" value="PTPc_motif"/>
    <property type="match status" value="1"/>
</dbReference>
<dbReference type="GeneID" id="111121061"/>
<dbReference type="KEGG" id="cvn:111121061"/>
<reference evidence="11" key="1">
    <citation type="submission" date="2025-08" db="UniProtKB">
        <authorList>
            <consortium name="RefSeq"/>
        </authorList>
    </citation>
    <scope>IDENTIFICATION</scope>
    <source>
        <tissue evidence="11">Whole sample</tissue>
    </source>
</reference>
<dbReference type="RefSeq" id="XP_022317872.1">
    <property type="nucleotide sequence ID" value="XM_022462164.1"/>
</dbReference>
<dbReference type="EC" id="3.1.3.48" evidence="1"/>
<dbReference type="InterPro" id="IPR003595">
    <property type="entry name" value="Tyr_Pase_cat"/>
</dbReference>